<proteinExistence type="inferred from homology"/>
<evidence type="ECO:0000256" key="2">
    <source>
        <dbReference type="RuleBase" id="RU000461"/>
    </source>
</evidence>
<reference evidence="3 4" key="1">
    <citation type="submission" date="2014-02" db="EMBL/GenBank/DDBJ databases">
        <title>The small core and large imbalanced accessory genome model reveals a collaborative survival strategy of Sorangium cellulosum strains in nature.</title>
        <authorList>
            <person name="Han K."/>
            <person name="Peng R."/>
            <person name="Blom J."/>
            <person name="Li Y.-Z."/>
        </authorList>
    </citation>
    <scope>NUCLEOTIDE SEQUENCE [LARGE SCALE GENOMIC DNA]</scope>
    <source>
        <strain evidence="3 4">So0157-18</strain>
    </source>
</reference>
<dbReference type="SUPFAM" id="SSF48264">
    <property type="entry name" value="Cytochrome P450"/>
    <property type="match status" value="1"/>
</dbReference>
<keyword evidence="2" id="KW-0479">Metal-binding</keyword>
<keyword evidence="2" id="KW-0503">Monooxygenase</keyword>
<dbReference type="Proteomes" id="UP000075604">
    <property type="component" value="Unassembled WGS sequence"/>
</dbReference>
<dbReference type="GO" id="GO:0020037">
    <property type="term" value="F:heme binding"/>
    <property type="evidence" value="ECO:0007669"/>
    <property type="project" value="InterPro"/>
</dbReference>
<evidence type="ECO:0000313" key="4">
    <source>
        <dbReference type="Proteomes" id="UP000075604"/>
    </source>
</evidence>
<dbReference type="Gene3D" id="1.10.630.10">
    <property type="entry name" value="Cytochrome P450"/>
    <property type="match status" value="1"/>
</dbReference>
<accession>A0A150PD65</accession>
<dbReference type="InterPro" id="IPR017972">
    <property type="entry name" value="Cyt_P450_CS"/>
</dbReference>
<name>A0A150PD65_SORCE</name>
<dbReference type="GO" id="GO:0004497">
    <property type="term" value="F:monooxygenase activity"/>
    <property type="evidence" value="ECO:0007669"/>
    <property type="project" value="UniProtKB-KW"/>
</dbReference>
<dbReference type="PROSITE" id="PS00086">
    <property type="entry name" value="CYTOCHROME_P450"/>
    <property type="match status" value="1"/>
</dbReference>
<gene>
    <name evidence="3" type="ORF">BE04_49620</name>
</gene>
<dbReference type="Pfam" id="PF00067">
    <property type="entry name" value="p450"/>
    <property type="match status" value="2"/>
</dbReference>
<dbReference type="GO" id="GO:0005506">
    <property type="term" value="F:iron ion binding"/>
    <property type="evidence" value="ECO:0007669"/>
    <property type="project" value="InterPro"/>
</dbReference>
<keyword evidence="2" id="KW-0408">Iron</keyword>
<keyword evidence="2" id="KW-0560">Oxidoreductase</keyword>
<dbReference type="PANTHER" id="PTHR46696">
    <property type="entry name" value="P450, PUTATIVE (EUROFUNG)-RELATED"/>
    <property type="match status" value="1"/>
</dbReference>
<organism evidence="3 4">
    <name type="scientific">Sorangium cellulosum</name>
    <name type="common">Polyangium cellulosum</name>
    <dbReference type="NCBI Taxonomy" id="56"/>
    <lineage>
        <taxon>Bacteria</taxon>
        <taxon>Pseudomonadati</taxon>
        <taxon>Myxococcota</taxon>
        <taxon>Polyangia</taxon>
        <taxon>Polyangiales</taxon>
        <taxon>Polyangiaceae</taxon>
        <taxon>Sorangium</taxon>
    </lineage>
</organism>
<dbReference type="EMBL" id="JELX01003001">
    <property type="protein sequence ID" value="KYF53586.1"/>
    <property type="molecule type" value="Genomic_DNA"/>
</dbReference>
<dbReference type="PRINTS" id="PR00359">
    <property type="entry name" value="BP450"/>
</dbReference>
<keyword evidence="2" id="KW-0349">Heme</keyword>
<dbReference type="InterPro" id="IPR002397">
    <property type="entry name" value="Cyt_P450_B"/>
</dbReference>
<comment type="caution">
    <text evidence="3">The sequence shown here is derived from an EMBL/GenBank/DDBJ whole genome shotgun (WGS) entry which is preliminary data.</text>
</comment>
<dbReference type="PANTHER" id="PTHR46696:SF6">
    <property type="entry name" value="P450, PUTATIVE (EUROFUNG)-RELATED"/>
    <property type="match status" value="1"/>
</dbReference>
<sequence length="404" mass="45394">MVDATVTESGNLPFLDVLSPEFVRDPGPMLRACRREHWMARSPIGFEVLGFPESVSMLRDERIRPGFDKLLEILGITSGPAYEHMSQQVGSQEGDAHRRIRRLIQPAFSIEAMERLRAPARQVVDALLDAVDERGACDFVAHVSGLFPGRLFCRLLNVSEDDAAPLARMNGSIMKMFWMKPEHRGEVEAAIHELGEYSLALVERRRREPGGDFVSGLILAEEQGDRLSTQELIDLVRLTLTAAVDNVNHTLSLMVLLLAERPEAWQQLRARPELIPRAVEECMRYRPRVLRLTHYAAQDTVLGGVPIPAGSWVMSVVAEASRDERVFNDPDRFDITREPVRPNLNFGTGRHNCIGAYLAQIELQEALTALVERWESIEIAGEVVPQASNQTNGVLELPLRWKRA</sequence>
<dbReference type="GO" id="GO:0016705">
    <property type="term" value="F:oxidoreductase activity, acting on paired donors, with incorporation or reduction of molecular oxygen"/>
    <property type="evidence" value="ECO:0007669"/>
    <property type="project" value="InterPro"/>
</dbReference>
<evidence type="ECO:0000313" key="3">
    <source>
        <dbReference type="EMBL" id="KYF53586.1"/>
    </source>
</evidence>
<evidence type="ECO:0000256" key="1">
    <source>
        <dbReference type="ARBA" id="ARBA00010617"/>
    </source>
</evidence>
<dbReference type="InterPro" id="IPR036396">
    <property type="entry name" value="Cyt_P450_sf"/>
</dbReference>
<dbReference type="AlphaFoldDB" id="A0A150PD65"/>
<comment type="similarity">
    <text evidence="1 2">Belongs to the cytochrome P450 family.</text>
</comment>
<protein>
    <recommendedName>
        <fullName evidence="5">Cytochrome P450</fullName>
    </recommendedName>
</protein>
<evidence type="ECO:0008006" key="5">
    <source>
        <dbReference type="Google" id="ProtNLM"/>
    </source>
</evidence>
<dbReference type="InterPro" id="IPR001128">
    <property type="entry name" value="Cyt_P450"/>
</dbReference>